<dbReference type="Pfam" id="PF00069">
    <property type="entry name" value="Pkinase"/>
    <property type="match status" value="1"/>
</dbReference>
<keyword evidence="4 9" id="KW-0547">Nucleotide-binding</keyword>
<evidence type="ECO:0000256" key="6">
    <source>
        <dbReference type="ARBA" id="ARBA00022840"/>
    </source>
</evidence>
<dbReference type="SUPFAM" id="SSF56112">
    <property type="entry name" value="Protein kinase-like (PK-like)"/>
    <property type="match status" value="1"/>
</dbReference>
<evidence type="ECO:0000259" key="11">
    <source>
        <dbReference type="PROSITE" id="PS50011"/>
    </source>
</evidence>
<dbReference type="InterPro" id="IPR017441">
    <property type="entry name" value="Protein_kinase_ATP_BS"/>
</dbReference>
<feature type="binding site" evidence="9">
    <location>
        <position position="46"/>
    </location>
    <ligand>
        <name>ATP</name>
        <dbReference type="ChEBI" id="CHEBI:30616"/>
    </ligand>
</feature>
<evidence type="ECO:0000313" key="12">
    <source>
        <dbReference type="EMBL" id="QDZ40993.1"/>
    </source>
</evidence>
<dbReference type="OrthoDB" id="468998at2"/>
<gene>
    <name evidence="12" type="ORF">FRE64_14215</name>
</gene>
<dbReference type="EMBL" id="CP042326">
    <property type="protein sequence ID" value="QDZ40993.1"/>
    <property type="molecule type" value="Genomic_DNA"/>
</dbReference>
<dbReference type="PROSITE" id="PS00107">
    <property type="entry name" value="PROTEIN_KINASE_ATP"/>
    <property type="match status" value="1"/>
</dbReference>
<comment type="catalytic activity">
    <reaction evidence="7">
        <text>L-threonyl-[protein] + ATP = O-phospho-L-threonyl-[protein] + ADP + H(+)</text>
        <dbReference type="Rhea" id="RHEA:46608"/>
        <dbReference type="Rhea" id="RHEA-COMP:11060"/>
        <dbReference type="Rhea" id="RHEA-COMP:11605"/>
        <dbReference type="ChEBI" id="CHEBI:15378"/>
        <dbReference type="ChEBI" id="CHEBI:30013"/>
        <dbReference type="ChEBI" id="CHEBI:30616"/>
        <dbReference type="ChEBI" id="CHEBI:61977"/>
        <dbReference type="ChEBI" id="CHEBI:456216"/>
        <dbReference type="EC" id="2.7.11.1"/>
    </reaction>
</comment>
<dbReference type="AlphaFoldDB" id="A0A5B8NNX9"/>
<dbReference type="InterPro" id="IPR000719">
    <property type="entry name" value="Prot_kinase_dom"/>
</dbReference>
<dbReference type="PROSITE" id="PS50011">
    <property type="entry name" value="PROTEIN_KINASE_DOM"/>
    <property type="match status" value="1"/>
</dbReference>
<protein>
    <recommendedName>
        <fullName evidence="1">non-specific serine/threonine protein kinase</fullName>
        <ecNumber evidence="1">2.7.11.1</ecNumber>
    </recommendedName>
</protein>
<reference evidence="12" key="1">
    <citation type="submission" date="2019-08" db="EMBL/GenBank/DDBJ databases">
        <title>Carotenoids and Carotenoid Binding Proteins in the Halophilic Cyanobacterium Euhalothece sp. ZM00.</title>
        <authorList>
            <person name="Cho S.M."/>
            <person name="Song J.Y."/>
            <person name="Park Y.-I."/>
        </authorList>
    </citation>
    <scope>NUCLEOTIDE SEQUENCE [LARGE SCALE GENOMIC DNA]</scope>
    <source>
        <strain evidence="12">Z-M001</strain>
    </source>
</reference>
<evidence type="ECO:0000256" key="2">
    <source>
        <dbReference type="ARBA" id="ARBA00022527"/>
    </source>
</evidence>
<dbReference type="GO" id="GO:0004674">
    <property type="term" value="F:protein serine/threonine kinase activity"/>
    <property type="evidence" value="ECO:0007669"/>
    <property type="project" value="UniProtKB-KW"/>
</dbReference>
<feature type="region of interest" description="Disordered" evidence="10">
    <location>
        <begin position="399"/>
        <end position="449"/>
    </location>
</feature>
<dbReference type="InterPro" id="IPR011009">
    <property type="entry name" value="Kinase-like_dom_sf"/>
</dbReference>
<dbReference type="CDD" id="cd14014">
    <property type="entry name" value="STKc_PknB_like"/>
    <property type="match status" value="1"/>
</dbReference>
<evidence type="ECO:0000256" key="4">
    <source>
        <dbReference type="ARBA" id="ARBA00022741"/>
    </source>
</evidence>
<evidence type="ECO:0000256" key="8">
    <source>
        <dbReference type="ARBA" id="ARBA00048679"/>
    </source>
</evidence>
<name>A0A5B8NNX9_9CHRO</name>
<dbReference type="Proteomes" id="UP000318453">
    <property type="component" value="Chromosome"/>
</dbReference>
<feature type="compositionally biased region" description="Polar residues" evidence="10">
    <location>
        <begin position="402"/>
        <end position="445"/>
    </location>
</feature>
<accession>A0A5B8NNX9</accession>
<dbReference type="SMART" id="SM00220">
    <property type="entry name" value="S_TKc"/>
    <property type="match status" value="1"/>
</dbReference>
<keyword evidence="5 12" id="KW-0418">Kinase</keyword>
<dbReference type="Gene3D" id="1.10.510.10">
    <property type="entry name" value="Transferase(Phosphotransferase) domain 1"/>
    <property type="match status" value="1"/>
</dbReference>
<dbReference type="PANTHER" id="PTHR24363">
    <property type="entry name" value="SERINE/THREONINE PROTEIN KINASE"/>
    <property type="match status" value="1"/>
</dbReference>
<keyword evidence="2 12" id="KW-0723">Serine/threonine-protein kinase</keyword>
<dbReference type="PANTHER" id="PTHR24363:SF0">
    <property type="entry name" value="SERINE_THREONINE KINASE LIKE DOMAIN CONTAINING 1"/>
    <property type="match status" value="1"/>
</dbReference>
<evidence type="ECO:0000256" key="3">
    <source>
        <dbReference type="ARBA" id="ARBA00022679"/>
    </source>
</evidence>
<dbReference type="RefSeq" id="WP_146296833.1">
    <property type="nucleotide sequence ID" value="NZ_CP042326.1"/>
</dbReference>
<dbReference type="GO" id="GO:0005524">
    <property type="term" value="F:ATP binding"/>
    <property type="evidence" value="ECO:0007669"/>
    <property type="project" value="UniProtKB-UniRule"/>
</dbReference>
<organism evidence="12 13">
    <name type="scientific">Euhalothece natronophila Z-M001</name>
    <dbReference type="NCBI Taxonomy" id="522448"/>
    <lineage>
        <taxon>Bacteria</taxon>
        <taxon>Bacillati</taxon>
        <taxon>Cyanobacteriota</taxon>
        <taxon>Cyanophyceae</taxon>
        <taxon>Oscillatoriophycideae</taxon>
        <taxon>Chroococcales</taxon>
        <taxon>Halothecacae</taxon>
        <taxon>Halothece cluster</taxon>
        <taxon>Euhalothece</taxon>
    </lineage>
</organism>
<sequence length="582" mass="66692">MRQELMLGVKLRDRYYIIKELGVGGFGQTFLAKDCDFPGKPWCVVKQLKPQVNEAWMLQTARRLFDLEASVLAHIGSHPQIPQLKAHFEEDQQFYLVQEFIEGTLLSKEIKGKRKWSQKSAIAFLADILPVLKFIHDNQVIHRDLKPENIIRRQSDNKLVLIDFGSVKKITKLQEEEEQEHTGFTVAIGTPSYMPIEQQGGQPSYNSDIYALGKIVIQGLTGLSPKRLAEDPTTGELLWQHLVEIDDAFANVLTGMVKVSPRERYQNVNEIIDDLNLRCLNNNAQSHSTSTKPSNPVTLNHIVHQLKQHPEITRIKKMLFCACKHRWENSSQVLIKYRTKSLLQELYQREPNFSAFEKNINGIVSTLNKKDKYQVIANIILEQVKLLYDSSNVLAVDDSENSDGIPSQFTALKSETLPNPERTGNTTHLKRQSALSQNPDDNLTNVKEKKTQVNFNSAKATSTNYQFKESEPATDKTNCNIFDLRYEVTRYTTPLRIKILLFSMLYYKIDFNEQDWSLLINHQLDSLLNQAIKAFPTLSELENRLYATARHFEEKEGLTQTVGAIIQSIRPFYENGQPQLIS</sequence>
<proteinExistence type="predicted"/>
<evidence type="ECO:0000256" key="7">
    <source>
        <dbReference type="ARBA" id="ARBA00047899"/>
    </source>
</evidence>
<evidence type="ECO:0000256" key="1">
    <source>
        <dbReference type="ARBA" id="ARBA00012513"/>
    </source>
</evidence>
<keyword evidence="13" id="KW-1185">Reference proteome</keyword>
<evidence type="ECO:0000256" key="10">
    <source>
        <dbReference type="SAM" id="MobiDB-lite"/>
    </source>
</evidence>
<evidence type="ECO:0000256" key="5">
    <source>
        <dbReference type="ARBA" id="ARBA00022777"/>
    </source>
</evidence>
<evidence type="ECO:0000256" key="9">
    <source>
        <dbReference type="PROSITE-ProRule" id="PRU10141"/>
    </source>
</evidence>
<keyword evidence="3" id="KW-0808">Transferase</keyword>
<dbReference type="EC" id="2.7.11.1" evidence="1"/>
<keyword evidence="6 9" id="KW-0067">ATP-binding</keyword>
<dbReference type="KEGG" id="enn:FRE64_14215"/>
<evidence type="ECO:0000313" key="13">
    <source>
        <dbReference type="Proteomes" id="UP000318453"/>
    </source>
</evidence>
<feature type="domain" description="Protein kinase" evidence="11">
    <location>
        <begin position="15"/>
        <end position="312"/>
    </location>
</feature>
<comment type="catalytic activity">
    <reaction evidence="8">
        <text>L-seryl-[protein] + ATP = O-phospho-L-seryl-[protein] + ADP + H(+)</text>
        <dbReference type="Rhea" id="RHEA:17989"/>
        <dbReference type="Rhea" id="RHEA-COMP:9863"/>
        <dbReference type="Rhea" id="RHEA-COMP:11604"/>
        <dbReference type="ChEBI" id="CHEBI:15378"/>
        <dbReference type="ChEBI" id="CHEBI:29999"/>
        <dbReference type="ChEBI" id="CHEBI:30616"/>
        <dbReference type="ChEBI" id="CHEBI:83421"/>
        <dbReference type="ChEBI" id="CHEBI:456216"/>
        <dbReference type="EC" id="2.7.11.1"/>
    </reaction>
</comment>